<comment type="caution">
    <text evidence="1">The sequence shown here is derived from an EMBL/GenBank/DDBJ whole genome shotgun (WGS) entry which is preliminary data.</text>
</comment>
<accession>A0ACC6PAG7</accession>
<reference evidence="1" key="1">
    <citation type="submission" date="2024-03" db="EMBL/GenBank/DDBJ databases">
        <title>Whole genome sequecning of epiphytes from Marcgravia umbellata leaves.</title>
        <authorList>
            <person name="Kumar G."/>
            <person name="Savka M.A."/>
        </authorList>
    </citation>
    <scope>NUCLEOTIDE SEQUENCE</scope>
    <source>
        <strain evidence="1">RIT_BL5</strain>
    </source>
</reference>
<gene>
    <name evidence="1" type="ORF">WKI47_06105</name>
</gene>
<dbReference type="Proteomes" id="UP001380953">
    <property type="component" value="Unassembled WGS sequence"/>
</dbReference>
<proteinExistence type="predicted"/>
<name>A0ACC6PAG7_9BACL</name>
<evidence type="ECO:0000313" key="1">
    <source>
        <dbReference type="EMBL" id="MEJ8303489.1"/>
    </source>
</evidence>
<evidence type="ECO:0000313" key="2">
    <source>
        <dbReference type="Proteomes" id="UP001380953"/>
    </source>
</evidence>
<organism evidence="1 2">
    <name type="scientific">Saccharibacillus sacchari</name>
    <dbReference type="NCBI Taxonomy" id="456493"/>
    <lineage>
        <taxon>Bacteria</taxon>
        <taxon>Bacillati</taxon>
        <taxon>Bacillota</taxon>
        <taxon>Bacilli</taxon>
        <taxon>Bacillales</taxon>
        <taxon>Paenibacillaceae</taxon>
        <taxon>Saccharibacillus</taxon>
    </lineage>
</organism>
<protein>
    <submittedName>
        <fullName evidence="1">Lrp/AsnC family transcriptional regulator</fullName>
    </submittedName>
</protein>
<sequence>MSGLDGTDKEILRILQKQGRISMKELGGQVSLSQPAVADRVRKLEDRGIVQQYGAIISPKAVGKPIAAYLMFLTKDCEKFVEFCRESPELMECHRISGQYNFLLKVVTESLQTLETFTNACGKFGDSVTLVVMSSPVEHKPLLPPFD</sequence>
<keyword evidence="2" id="KW-1185">Reference proteome</keyword>
<dbReference type="EMBL" id="JBBKAR010000018">
    <property type="protein sequence ID" value="MEJ8303489.1"/>
    <property type="molecule type" value="Genomic_DNA"/>
</dbReference>